<sequence length="274" mass="29024">MAALTDAYAHTARAILDLAGSLRPGEEDLPTACPGWTVHDQLAHIVSLEAWVQGETPPDLDVSDRPHVRGELGALVERFLESRRGRSRDELVEELDQLVAARLDHLGAESTSPDDDATGPFGPTTLHGLTQNRLFDLWIHEQDIREAIGRPGNLDSAGAAHVLSQVFRALPKAVARTAGAPAGDAVILDVTGPVMGRAGVRVEERDGAAHGIPLFTGEGHDGAADGGTVTTITLSTQALTRRAAGRVTTEDTHYTVTGDEDVARRVLDALTIAP</sequence>
<evidence type="ECO:0000313" key="3">
    <source>
        <dbReference type="Proteomes" id="UP000237822"/>
    </source>
</evidence>
<dbReference type="Pfam" id="PF11716">
    <property type="entry name" value="MDMPI_N"/>
    <property type="match status" value="1"/>
</dbReference>
<keyword evidence="3" id="KW-1185">Reference proteome</keyword>
<dbReference type="InterPro" id="IPR024344">
    <property type="entry name" value="MDMPI_metal-binding"/>
</dbReference>
<dbReference type="InterPro" id="IPR017517">
    <property type="entry name" value="Maleyloyr_isom"/>
</dbReference>
<accession>A0A2T0UCL7</accession>
<evidence type="ECO:0000259" key="1">
    <source>
        <dbReference type="Pfam" id="PF11716"/>
    </source>
</evidence>
<feature type="domain" description="Mycothiol-dependent maleylpyruvate isomerase metal-binding" evidence="1">
    <location>
        <begin position="10"/>
        <end position="145"/>
    </location>
</feature>
<proteinExistence type="predicted"/>
<gene>
    <name evidence="2" type="ORF">BCF74_12270</name>
</gene>
<dbReference type="NCBIfam" id="TIGR03083">
    <property type="entry name" value="maleylpyruvate isomerase family mycothiol-dependent enzyme"/>
    <property type="match status" value="1"/>
</dbReference>
<evidence type="ECO:0000313" key="2">
    <source>
        <dbReference type="EMBL" id="PRY55686.1"/>
    </source>
</evidence>
<dbReference type="GO" id="GO:0046872">
    <property type="term" value="F:metal ion binding"/>
    <property type="evidence" value="ECO:0007669"/>
    <property type="project" value="InterPro"/>
</dbReference>
<comment type="caution">
    <text evidence="2">The sequence shown here is derived from an EMBL/GenBank/DDBJ whole genome shotgun (WGS) entry which is preliminary data.</text>
</comment>
<organism evidence="2 3">
    <name type="scientific">Knoellia remsis</name>
    <dbReference type="NCBI Taxonomy" id="407159"/>
    <lineage>
        <taxon>Bacteria</taxon>
        <taxon>Bacillati</taxon>
        <taxon>Actinomycetota</taxon>
        <taxon>Actinomycetes</taxon>
        <taxon>Micrococcales</taxon>
        <taxon>Intrasporangiaceae</taxon>
        <taxon>Knoellia</taxon>
    </lineage>
</organism>
<name>A0A2T0UCL7_9MICO</name>
<protein>
    <submittedName>
        <fullName evidence="2">Uncharacterized protein (TIGR03083 family)</fullName>
    </submittedName>
</protein>
<reference evidence="2 3" key="1">
    <citation type="submission" date="2018-03" db="EMBL/GenBank/DDBJ databases">
        <title>Genomic Encyclopedia of Archaeal and Bacterial Type Strains, Phase II (KMG-II): from individual species to whole genera.</title>
        <authorList>
            <person name="Goeker M."/>
        </authorList>
    </citation>
    <scope>NUCLEOTIDE SEQUENCE [LARGE SCALE GENOMIC DNA]</scope>
    <source>
        <strain evidence="2 3">ATCC BAA-1496</strain>
    </source>
</reference>
<dbReference type="InterPro" id="IPR034660">
    <property type="entry name" value="DinB/YfiT-like"/>
</dbReference>
<dbReference type="EMBL" id="PVTI01000022">
    <property type="protein sequence ID" value="PRY55686.1"/>
    <property type="molecule type" value="Genomic_DNA"/>
</dbReference>
<dbReference type="SUPFAM" id="SSF109854">
    <property type="entry name" value="DinB/YfiT-like putative metalloenzymes"/>
    <property type="match status" value="1"/>
</dbReference>
<dbReference type="Gene3D" id="1.20.120.450">
    <property type="entry name" value="dinb family like domain"/>
    <property type="match status" value="1"/>
</dbReference>
<dbReference type="AlphaFoldDB" id="A0A2T0UCL7"/>
<dbReference type="Proteomes" id="UP000237822">
    <property type="component" value="Unassembled WGS sequence"/>
</dbReference>